<dbReference type="RefSeq" id="WP_209467693.1">
    <property type="nucleotide sequence ID" value="NZ_JAGGLG010000031.1"/>
</dbReference>
<keyword evidence="2" id="KW-1133">Transmembrane helix</keyword>
<dbReference type="EMBL" id="JAGGLG010000031">
    <property type="protein sequence ID" value="MBP2019587.1"/>
    <property type="molecule type" value="Genomic_DNA"/>
</dbReference>
<gene>
    <name evidence="3" type="ORF">J2Z79_003029</name>
</gene>
<feature type="compositionally biased region" description="Basic and acidic residues" evidence="1">
    <location>
        <begin position="19"/>
        <end position="29"/>
    </location>
</feature>
<evidence type="ECO:0000313" key="4">
    <source>
        <dbReference type="Proteomes" id="UP001519289"/>
    </source>
</evidence>
<organism evidence="3 4">
    <name type="scientific">Symbiobacterium terraclitae</name>
    <dbReference type="NCBI Taxonomy" id="557451"/>
    <lineage>
        <taxon>Bacteria</taxon>
        <taxon>Bacillati</taxon>
        <taxon>Bacillota</taxon>
        <taxon>Clostridia</taxon>
        <taxon>Eubacteriales</taxon>
        <taxon>Symbiobacteriaceae</taxon>
        <taxon>Symbiobacterium</taxon>
    </lineage>
</organism>
<keyword evidence="4" id="KW-1185">Reference proteome</keyword>
<keyword evidence="2" id="KW-0812">Transmembrane</keyword>
<sequence>MSDRQRSPEEQAFLAETGLHPDDPAHLVDDAPPLPAETLARIRNRAREKAGLAAAPAQALPSPHSPASQARFLPSPDSQASPVPSPPSAKSPAPTRRTRRWLAAAAAALILVGGTVFLSDPGGALAAIQRLVRLVPGIGLRETDGETWVITEPVSVQLGDVRVTVIGFISSPEETYLRLRTEWPPSPAMVKARSLPDSASPELRLPDGTVMRSRQGFTSGGSREMSGKYAYGPLPPGTRDVVVVIPHLSGGSASVEIPLTLVNAAEAGLAEAYPGSWSEERHGVRVGVPHWTAAGDRIVLALDARLPKGVVVHEYGDDFGLDHKGQPMLTDDQGRTYPLISAESDLIGTPGRAVFRGPLAPDARRLTLTVPYLRLVDDSARARLTVPLEQLPEGQPLVLNFQLEIGGHRFTVKTVTRVDPDTFEFTLDLGPEEDGVLLQDLGIYRPVSLFGDGPGSGYGEGVDGQMTLIGVDFRKPPRGNLEITFAEPTYRVNGGWEVHLPVPASPSPQGNP</sequence>
<feature type="transmembrane region" description="Helical" evidence="2">
    <location>
        <begin position="101"/>
        <end position="119"/>
    </location>
</feature>
<comment type="caution">
    <text evidence="3">The sequence shown here is derived from an EMBL/GenBank/DDBJ whole genome shotgun (WGS) entry which is preliminary data.</text>
</comment>
<proteinExistence type="predicted"/>
<name>A0ABS4JVK6_9FIRM</name>
<protein>
    <recommendedName>
        <fullName evidence="5">DUF4179 domain-containing protein</fullName>
    </recommendedName>
</protein>
<dbReference type="Proteomes" id="UP001519289">
    <property type="component" value="Unassembled WGS sequence"/>
</dbReference>
<evidence type="ECO:0000256" key="2">
    <source>
        <dbReference type="SAM" id="Phobius"/>
    </source>
</evidence>
<evidence type="ECO:0008006" key="5">
    <source>
        <dbReference type="Google" id="ProtNLM"/>
    </source>
</evidence>
<reference evidence="3 4" key="1">
    <citation type="submission" date="2021-03" db="EMBL/GenBank/DDBJ databases">
        <title>Genomic Encyclopedia of Type Strains, Phase IV (KMG-IV): sequencing the most valuable type-strain genomes for metagenomic binning, comparative biology and taxonomic classification.</title>
        <authorList>
            <person name="Goeker M."/>
        </authorList>
    </citation>
    <scope>NUCLEOTIDE SEQUENCE [LARGE SCALE GENOMIC DNA]</scope>
    <source>
        <strain evidence="3 4">DSM 27138</strain>
    </source>
</reference>
<feature type="compositionally biased region" description="Low complexity" evidence="1">
    <location>
        <begin position="51"/>
        <end position="82"/>
    </location>
</feature>
<evidence type="ECO:0000313" key="3">
    <source>
        <dbReference type="EMBL" id="MBP2019587.1"/>
    </source>
</evidence>
<evidence type="ECO:0000256" key="1">
    <source>
        <dbReference type="SAM" id="MobiDB-lite"/>
    </source>
</evidence>
<accession>A0ABS4JVK6</accession>
<feature type="region of interest" description="Disordered" evidence="1">
    <location>
        <begin position="1"/>
        <end position="97"/>
    </location>
</feature>
<keyword evidence="2" id="KW-0472">Membrane</keyword>